<dbReference type="RefSeq" id="WP_377967092.1">
    <property type="nucleotide sequence ID" value="NZ_JBHZOL010000095.1"/>
</dbReference>
<evidence type="ECO:0000313" key="3">
    <source>
        <dbReference type="EMBL" id="MFE4107913.1"/>
    </source>
</evidence>
<dbReference type="PANTHER" id="PTHR34136">
    <property type="match status" value="1"/>
</dbReference>
<gene>
    <name evidence="3" type="ORF">ACFVKH_16630</name>
</gene>
<dbReference type="EMBL" id="JBHZOL010000095">
    <property type="protein sequence ID" value="MFE4107913.1"/>
    <property type="molecule type" value="Genomic_DNA"/>
</dbReference>
<dbReference type="NCBIfam" id="TIGR00696">
    <property type="entry name" value="wecG_tagA_cpsF"/>
    <property type="match status" value="1"/>
</dbReference>
<accession>A0ABW6II67</accession>
<dbReference type="Pfam" id="PF03808">
    <property type="entry name" value="Glyco_tran_WecG"/>
    <property type="match status" value="1"/>
</dbReference>
<sequence>MIDQGKHSVLGIQVNAIDYEAAVAQIIEAARQDRPLTVSALAVHGVMTGVLDPEQSYRLNHLDLVVPDGQPVRWALNWLYRTQLSDRVYGPNLMLQVCDRAAQASIPVYFYGSRSDVLDALMQNLRTRFPGLAIAGSQPSRFRRISAAEMADIAATIQTSGAKIVFVGLGCPRQEVWAYEYRDRLSMPILAIGAAFDFHAGLLPQAPSWMQKRGLEWLFRLIQEPSRLWQRYLLLNPLYLGLLLLQFLGLYRLVQPDETHPQQEIRYG</sequence>
<evidence type="ECO:0000256" key="1">
    <source>
        <dbReference type="ARBA" id="ARBA00022676"/>
    </source>
</evidence>
<proteinExistence type="predicted"/>
<organism evidence="3 4">
    <name type="scientific">Almyronema epifaneia S1</name>
    <dbReference type="NCBI Taxonomy" id="2991925"/>
    <lineage>
        <taxon>Bacteria</taxon>
        <taxon>Bacillati</taxon>
        <taxon>Cyanobacteriota</taxon>
        <taxon>Cyanophyceae</taxon>
        <taxon>Nodosilineales</taxon>
        <taxon>Nodosilineaceae</taxon>
        <taxon>Almyronema</taxon>
        <taxon>Almyronema epifaneia</taxon>
    </lineage>
</organism>
<name>A0ABW6II67_9CYAN</name>
<dbReference type="CDD" id="cd06533">
    <property type="entry name" value="Glyco_transf_WecG_TagA"/>
    <property type="match status" value="1"/>
</dbReference>
<keyword evidence="4" id="KW-1185">Reference proteome</keyword>
<reference evidence="3 4" key="1">
    <citation type="submission" date="2024-10" db="EMBL/GenBank/DDBJ databases">
        <authorList>
            <person name="Ratan Roy A."/>
            <person name="Morales Sandoval P.H."/>
            <person name="De Los Santos Villalobos S."/>
            <person name="Chakraborty S."/>
            <person name="Mukherjee J."/>
        </authorList>
    </citation>
    <scope>NUCLEOTIDE SEQUENCE [LARGE SCALE GENOMIC DNA]</scope>
    <source>
        <strain evidence="3 4">S1</strain>
    </source>
</reference>
<dbReference type="Proteomes" id="UP001600165">
    <property type="component" value="Unassembled WGS sequence"/>
</dbReference>
<keyword evidence="1" id="KW-0328">Glycosyltransferase</keyword>
<dbReference type="InterPro" id="IPR004629">
    <property type="entry name" value="WecG_TagA_CpsF"/>
</dbReference>
<evidence type="ECO:0000256" key="2">
    <source>
        <dbReference type="ARBA" id="ARBA00022679"/>
    </source>
</evidence>
<comment type="caution">
    <text evidence="3">The sequence shown here is derived from an EMBL/GenBank/DDBJ whole genome shotgun (WGS) entry which is preliminary data.</text>
</comment>
<keyword evidence="2" id="KW-0808">Transferase</keyword>
<dbReference type="PANTHER" id="PTHR34136:SF1">
    <property type="entry name" value="UDP-N-ACETYL-D-MANNOSAMINURONIC ACID TRANSFERASE"/>
    <property type="match status" value="1"/>
</dbReference>
<evidence type="ECO:0000313" key="4">
    <source>
        <dbReference type="Proteomes" id="UP001600165"/>
    </source>
</evidence>
<protein>
    <submittedName>
        <fullName evidence="3">WecB/TagA/CpsF family glycosyltransferase</fullName>
    </submittedName>
</protein>